<dbReference type="SUPFAM" id="SSF55469">
    <property type="entry name" value="FMN-dependent nitroreductase-like"/>
    <property type="match status" value="1"/>
</dbReference>
<protein>
    <submittedName>
        <fullName evidence="4">Nitroreductase family protein</fullName>
    </submittedName>
</protein>
<evidence type="ECO:0000256" key="2">
    <source>
        <dbReference type="ARBA" id="ARBA00023002"/>
    </source>
</evidence>
<dbReference type="OrthoDB" id="9784375at2"/>
<gene>
    <name evidence="4" type="ORF">E2I14_13705</name>
</gene>
<dbReference type="GO" id="GO:0016491">
    <property type="term" value="F:oxidoreductase activity"/>
    <property type="evidence" value="ECO:0007669"/>
    <property type="project" value="UniProtKB-KW"/>
</dbReference>
<evidence type="ECO:0000256" key="1">
    <source>
        <dbReference type="ARBA" id="ARBA00007118"/>
    </source>
</evidence>
<reference evidence="4 5" key="1">
    <citation type="submission" date="2019-03" db="EMBL/GenBank/DDBJ databases">
        <title>Sapientia aquatica gen. nov., sp. nov., isolated from a crater lake.</title>
        <authorList>
            <person name="Felfoldi T."/>
            <person name="Szabo A."/>
            <person name="Toth E."/>
            <person name="Schumann P."/>
            <person name="Keki Z."/>
            <person name="Marialigeti K."/>
            <person name="Mathe I."/>
        </authorList>
    </citation>
    <scope>NUCLEOTIDE SEQUENCE [LARGE SCALE GENOMIC DNA]</scope>
    <source>
        <strain evidence="4 5">SA-152</strain>
    </source>
</reference>
<dbReference type="RefSeq" id="WP_133329479.1">
    <property type="nucleotide sequence ID" value="NZ_SMYL01000007.1"/>
</dbReference>
<organism evidence="4 5">
    <name type="scientific">Sapientia aquatica</name>
    <dbReference type="NCBI Taxonomy" id="1549640"/>
    <lineage>
        <taxon>Bacteria</taxon>
        <taxon>Pseudomonadati</taxon>
        <taxon>Pseudomonadota</taxon>
        <taxon>Betaproteobacteria</taxon>
        <taxon>Burkholderiales</taxon>
        <taxon>Oxalobacteraceae</taxon>
        <taxon>Sapientia</taxon>
    </lineage>
</organism>
<dbReference type="InterPro" id="IPR029479">
    <property type="entry name" value="Nitroreductase"/>
</dbReference>
<keyword evidence="5" id="KW-1185">Reference proteome</keyword>
<proteinExistence type="inferred from homology"/>
<comment type="caution">
    <text evidence="4">The sequence shown here is derived from an EMBL/GenBank/DDBJ whole genome shotgun (WGS) entry which is preliminary data.</text>
</comment>
<evidence type="ECO:0000313" key="4">
    <source>
        <dbReference type="EMBL" id="TDK64496.1"/>
    </source>
</evidence>
<comment type="similarity">
    <text evidence="1">Belongs to the nitroreductase family.</text>
</comment>
<dbReference type="PANTHER" id="PTHR43673">
    <property type="entry name" value="NAD(P)H NITROREDUCTASE YDGI-RELATED"/>
    <property type="match status" value="1"/>
</dbReference>
<sequence>MIKRFFNYLFSNKQNAAEQTSDTTAAAAATATDVIKTNFVKDANTTRIADIIKQRTSANNFDPTHVLSNSEIEELVNLAIESPTSFNMQNWRVVAVSSAAAKEELQALAYGQAKVKDAAVTFAFIGKLNGYQDLPRIVQPLLDAKAIDQAAYDGWIGMATGMYEGNPQNQRDEAIRSASFAAMTLIYAAQDRGLVSGAMIGFDPAGVAKSLGLGENEFPVLLLAVGKAAEGNWPRKPRKQISEVLSMK</sequence>
<evidence type="ECO:0000313" key="5">
    <source>
        <dbReference type="Proteomes" id="UP000294829"/>
    </source>
</evidence>
<evidence type="ECO:0000259" key="3">
    <source>
        <dbReference type="Pfam" id="PF00881"/>
    </source>
</evidence>
<accession>A0A4R5VYN5</accession>
<dbReference type="Gene3D" id="3.40.109.10">
    <property type="entry name" value="NADH Oxidase"/>
    <property type="match status" value="1"/>
</dbReference>
<name>A0A4R5VYN5_9BURK</name>
<dbReference type="EMBL" id="SMYL01000007">
    <property type="protein sequence ID" value="TDK64496.1"/>
    <property type="molecule type" value="Genomic_DNA"/>
</dbReference>
<dbReference type="AlphaFoldDB" id="A0A4R5VYN5"/>
<dbReference type="PANTHER" id="PTHR43673:SF12">
    <property type="entry name" value="PROTEIN DRGA"/>
    <property type="match status" value="1"/>
</dbReference>
<dbReference type="Proteomes" id="UP000294829">
    <property type="component" value="Unassembled WGS sequence"/>
</dbReference>
<keyword evidence="2" id="KW-0560">Oxidoreductase</keyword>
<feature type="domain" description="Nitroreductase" evidence="3">
    <location>
        <begin position="52"/>
        <end position="227"/>
    </location>
</feature>
<dbReference type="Pfam" id="PF00881">
    <property type="entry name" value="Nitroreductase"/>
    <property type="match status" value="1"/>
</dbReference>
<dbReference type="InterPro" id="IPR000415">
    <property type="entry name" value="Nitroreductase-like"/>
</dbReference>